<comment type="caution">
    <text evidence="2">The sequence shown here is derived from an EMBL/GenBank/DDBJ whole genome shotgun (WGS) entry which is preliminary data.</text>
</comment>
<accession>A0A4Q7YP41</accession>
<name>A0A4Q7YP41_9BACT</name>
<feature type="chain" id="PRO_5020563089" description="Phosphate-selective porin O/P" evidence="1">
    <location>
        <begin position="29"/>
        <end position="359"/>
    </location>
</feature>
<sequence length="359" mass="40393">MRRRYRKRDRWPLALMGILVTLTCRLNAQSVPPTQDLESHAGHVPVISGGAAYIHNVNGGVTSLIPQINPVLLVPFGSHVLLQSRTDFTGFFQRENQTSGPFKGKVFKTVDYAQLDWFANTHIMVSAGKYLLPFGMYNERLVPIWIRNLADSPITASIGTRNSGAGDGFMLRGVATQHQSFSIQYSAYFSARSDINQLEAARTAGGDTSIFLNGPRLEVGVSYQRFLQQRNINSVATYISWQPRTVPLDLKAEGDFSYNGRGYWIESAYRPQQLPIPVITRKLQLVGRMQQFFPLHGGGNSLPTVDTNRVDFGLNYYFRDDIRIVSSYGRSFSPQGNANVWNIGATYRFLFPLWPARKK</sequence>
<reference evidence="2 3" key="1">
    <citation type="submission" date="2019-02" db="EMBL/GenBank/DDBJ databases">
        <title>Genomic Encyclopedia of Archaeal and Bacterial Type Strains, Phase II (KMG-II): from individual species to whole genera.</title>
        <authorList>
            <person name="Goeker M."/>
        </authorList>
    </citation>
    <scope>NUCLEOTIDE SEQUENCE [LARGE SCALE GENOMIC DNA]</scope>
    <source>
        <strain evidence="2 3">DSM 18101</strain>
    </source>
</reference>
<evidence type="ECO:0008006" key="4">
    <source>
        <dbReference type="Google" id="ProtNLM"/>
    </source>
</evidence>
<organism evidence="2 3">
    <name type="scientific">Edaphobacter modestus</name>
    <dbReference type="NCBI Taxonomy" id="388466"/>
    <lineage>
        <taxon>Bacteria</taxon>
        <taxon>Pseudomonadati</taxon>
        <taxon>Acidobacteriota</taxon>
        <taxon>Terriglobia</taxon>
        <taxon>Terriglobales</taxon>
        <taxon>Acidobacteriaceae</taxon>
        <taxon>Edaphobacter</taxon>
    </lineage>
</organism>
<protein>
    <recommendedName>
        <fullName evidence="4">Phosphate-selective porin O/P</fullName>
    </recommendedName>
</protein>
<feature type="signal peptide" evidence="1">
    <location>
        <begin position="1"/>
        <end position="28"/>
    </location>
</feature>
<dbReference type="RefSeq" id="WP_130417623.1">
    <property type="nucleotide sequence ID" value="NZ_SHKW01000001.1"/>
</dbReference>
<proteinExistence type="predicted"/>
<dbReference type="Proteomes" id="UP000292958">
    <property type="component" value="Unassembled WGS sequence"/>
</dbReference>
<dbReference type="EMBL" id="SHKW01000001">
    <property type="protein sequence ID" value="RZU39407.1"/>
    <property type="molecule type" value="Genomic_DNA"/>
</dbReference>
<evidence type="ECO:0000313" key="3">
    <source>
        <dbReference type="Proteomes" id="UP000292958"/>
    </source>
</evidence>
<evidence type="ECO:0000313" key="2">
    <source>
        <dbReference type="EMBL" id="RZU39407.1"/>
    </source>
</evidence>
<gene>
    <name evidence="2" type="ORF">BDD14_0790</name>
</gene>
<evidence type="ECO:0000256" key="1">
    <source>
        <dbReference type="SAM" id="SignalP"/>
    </source>
</evidence>
<keyword evidence="3" id="KW-1185">Reference proteome</keyword>
<dbReference type="OrthoDB" id="106501at2"/>
<keyword evidence="1" id="KW-0732">Signal</keyword>
<dbReference type="AlphaFoldDB" id="A0A4Q7YP41"/>
<dbReference type="SUPFAM" id="SSF56935">
    <property type="entry name" value="Porins"/>
    <property type="match status" value="1"/>
</dbReference>